<feature type="chain" id="PRO_5038450406" evidence="6">
    <location>
        <begin position="26"/>
        <end position="168"/>
    </location>
</feature>
<keyword evidence="6" id="KW-0732">Signal</keyword>
<evidence type="ECO:0000256" key="4">
    <source>
        <dbReference type="ARBA" id="ARBA00022989"/>
    </source>
</evidence>
<evidence type="ECO:0000313" key="8">
    <source>
        <dbReference type="EMBL" id="MBI5249662.1"/>
    </source>
</evidence>
<evidence type="ECO:0000259" key="7">
    <source>
        <dbReference type="SMART" id="SM01049"/>
    </source>
</evidence>
<dbReference type="AlphaFoldDB" id="A0A9D6V1E3"/>
<accession>A0A9D6V1E3</accession>
<dbReference type="GO" id="GO:0005886">
    <property type="term" value="C:plasma membrane"/>
    <property type="evidence" value="ECO:0007669"/>
    <property type="project" value="UniProtKB-SubCell"/>
</dbReference>
<keyword evidence="4" id="KW-1133">Transmembrane helix</keyword>
<keyword evidence="3" id="KW-0812">Transmembrane</keyword>
<dbReference type="Gene3D" id="3.30.450.20">
    <property type="entry name" value="PAS domain"/>
    <property type="match status" value="1"/>
</dbReference>
<name>A0A9D6V1E3_9BACT</name>
<evidence type="ECO:0000256" key="1">
    <source>
        <dbReference type="ARBA" id="ARBA00004651"/>
    </source>
</evidence>
<evidence type="ECO:0000256" key="5">
    <source>
        <dbReference type="ARBA" id="ARBA00023136"/>
    </source>
</evidence>
<sequence>MKTIVTTLGLCLTLVAAALTGWVFAADQSTVCLELADKAEDFIHEKGKEYALKVFSASKGPFIDKEMYVFACSMDGKLLAHPYRRDIVGQDVNNLTDSKGKPIFREFQKVAQQKGTGWVSYWWTKPGEQREFSKTTYIKRIPDYNIYIGVGYYKPVQYSQNANRPDAN</sequence>
<protein>
    <submittedName>
        <fullName evidence="8">Cache domain-containing protein</fullName>
    </submittedName>
</protein>
<dbReference type="InterPro" id="IPR033480">
    <property type="entry name" value="sCache_2"/>
</dbReference>
<comment type="caution">
    <text evidence="8">The sequence shown here is derived from an EMBL/GenBank/DDBJ whole genome shotgun (WGS) entry which is preliminary data.</text>
</comment>
<keyword evidence="5" id="KW-0472">Membrane</keyword>
<evidence type="ECO:0000313" key="9">
    <source>
        <dbReference type="Proteomes" id="UP000807825"/>
    </source>
</evidence>
<reference evidence="8" key="1">
    <citation type="submission" date="2020-07" db="EMBL/GenBank/DDBJ databases">
        <title>Huge and variable diversity of episymbiotic CPR bacteria and DPANN archaea in groundwater ecosystems.</title>
        <authorList>
            <person name="He C.Y."/>
            <person name="Keren R."/>
            <person name="Whittaker M."/>
            <person name="Farag I.F."/>
            <person name="Doudna J."/>
            <person name="Cate J.H.D."/>
            <person name="Banfield J.F."/>
        </authorList>
    </citation>
    <scope>NUCLEOTIDE SEQUENCE</scope>
    <source>
        <strain evidence="8">NC_groundwater_1664_Pr3_B-0.1um_52_9</strain>
    </source>
</reference>
<feature type="signal peptide" evidence="6">
    <location>
        <begin position="1"/>
        <end position="25"/>
    </location>
</feature>
<feature type="domain" description="Single Cache" evidence="7">
    <location>
        <begin position="28"/>
        <end position="105"/>
    </location>
</feature>
<dbReference type="Proteomes" id="UP000807825">
    <property type="component" value="Unassembled WGS sequence"/>
</dbReference>
<dbReference type="InterPro" id="IPR004010">
    <property type="entry name" value="Double_Cache_2"/>
</dbReference>
<dbReference type="EMBL" id="JACRDE010000250">
    <property type="protein sequence ID" value="MBI5249662.1"/>
    <property type="molecule type" value="Genomic_DNA"/>
</dbReference>
<keyword evidence="2" id="KW-1003">Cell membrane</keyword>
<evidence type="ECO:0000256" key="3">
    <source>
        <dbReference type="ARBA" id="ARBA00022692"/>
    </source>
</evidence>
<dbReference type="Pfam" id="PF08269">
    <property type="entry name" value="dCache_2"/>
    <property type="match status" value="1"/>
</dbReference>
<proteinExistence type="predicted"/>
<evidence type="ECO:0000256" key="6">
    <source>
        <dbReference type="SAM" id="SignalP"/>
    </source>
</evidence>
<evidence type="ECO:0000256" key="2">
    <source>
        <dbReference type="ARBA" id="ARBA00022475"/>
    </source>
</evidence>
<gene>
    <name evidence="8" type="ORF">HY912_09220</name>
</gene>
<organism evidence="8 9">
    <name type="scientific">Desulfomonile tiedjei</name>
    <dbReference type="NCBI Taxonomy" id="2358"/>
    <lineage>
        <taxon>Bacteria</taxon>
        <taxon>Pseudomonadati</taxon>
        <taxon>Thermodesulfobacteriota</taxon>
        <taxon>Desulfomonilia</taxon>
        <taxon>Desulfomonilales</taxon>
        <taxon>Desulfomonilaceae</taxon>
        <taxon>Desulfomonile</taxon>
    </lineage>
</organism>
<dbReference type="SMART" id="SM01049">
    <property type="entry name" value="Cache_2"/>
    <property type="match status" value="1"/>
</dbReference>
<comment type="subcellular location">
    <subcellularLocation>
        <location evidence="1">Cell membrane</location>
        <topology evidence="1">Multi-pass membrane protein</topology>
    </subcellularLocation>
</comment>